<evidence type="ECO:0000256" key="5">
    <source>
        <dbReference type="ARBA" id="ARBA00022989"/>
    </source>
</evidence>
<feature type="transmembrane region" description="Helical" evidence="7">
    <location>
        <begin position="7"/>
        <end position="35"/>
    </location>
</feature>
<keyword evidence="3" id="KW-0997">Cell inner membrane</keyword>
<name>A0A3G2R2Y1_9FIRM</name>
<dbReference type="InterPro" id="IPR010656">
    <property type="entry name" value="DctM"/>
</dbReference>
<feature type="transmembrane region" description="Helical" evidence="7">
    <location>
        <begin position="241"/>
        <end position="257"/>
    </location>
</feature>
<feature type="transmembrane region" description="Helical" evidence="7">
    <location>
        <begin position="316"/>
        <end position="344"/>
    </location>
</feature>
<dbReference type="PIRSF" id="PIRSF006066">
    <property type="entry name" value="HI0050"/>
    <property type="match status" value="1"/>
</dbReference>
<dbReference type="PANTHER" id="PTHR33362:SF5">
    <property type="entry name" value="C4-DICARBOXYLATE TRAP TRANSPORTER LARGE PERMEASE PROTEIN DCTM"/>
    <property type="match status" value="1"/>
</dbReference>
<protein>
    <submittedName>
        <fullName evidence="9">TRAP transporter large permease</fullName>
    </submittedName>
</protein>
<dbReference type="GO" id="GO:0022857">
    <property type="term" value="F:transmembrane transporter activity"/>
    <property type="evidence" value="ECO:0007669"/>
    <property type="project" value="TreeGrafter"/>
</dbReference>
<dbReference type="Proteomes" id="UP000280960">
    <property type="component" value="Chromosome"/>
</dbReference>
<dbReference type="NCBIfam" id="TIGR00786">
    <property type="entry name" value="dctM"/>
    <property type="match status" value="1"/>
</dbReference>
<keyword evidence="6 7" id="KW-0472">Membrane</keyword>
<dbReference type="KEGG" id="bacg:D2962_02790"/>
<dbReference type="Pfam" id="PF06808">
    <property type="entry name" value="DctM"/>
    <property type="match status" value="1"/>
</dbReference>
<evidence type="ECO:0000259" key="8">
    <source>
        <dbReference type="Pfam" id="PF06808"/>
    </source>
</evidence>
<evidence type="ECO:0000256" key="1">
    <source>
        <dbReference type="ARBA" id="ARBA00004429"/>
    </source>
</evidence>
<evidence type="ECO:0000256" key="2">
    <source>
        <dbReference type="ARBA" id="ARBA00022475"/>
    </source>
</evidence>
<feature type="transmembrane region" description="Helical" evidence="7">
    <location>
        <begin position="214"/>
        <end position="235"/>
    </location>
</feature>
<accession>A0A3G2R2Y1</accession>
<feature type="transmembrane region" description="Helical" evidence="7">
    <location>
        <begin position="396"/>
        <end position="421"/>
    </location>
</feature>
<comment type="subcellular location">
    <subcellularLocation>
        <location evidence="1">Cell inner membrane</location>
        <topology evidence="1">Multi-pass membrane protein</topology>
    </subcellularLocation>
</comment>
<dbReference type="AlphaFoldDB" id="A0A3G2R2Y1"/>
<evidence type="ECO:0000256" key="4">
    <source>
        <dbReference type="ARBA" id="ARBA00022692"/>
    </source>
</evidence>
<gene>
    <name evidence="9" type="ORF">D2962_02790</name>
</gene>
<keyword evidence="5 7" id="KW-1133">Transmembrane helix</keyword>
<keyword evidence="2" id="KW-1003">Cell membrane</keyword>
<keyword evidence="10" id="KW-1185">Reference proteome</keyword>
<evidence type="ECO:0000256" key="3">
    <source>
        <dbReference type="ARBA" id="ARBA00022519"/>
    </source>
</evidence>
<feature type="transmembrane region" description="Helical" evidence="7">
    <location>
        <begin position="79"/>
        <end position="98"/>
    </location>
</feature>
<dbReference type="InterPro" id="IPR004681">
    <property type="entry name" value="TRAP_DctM"/>
</dbReference>
<dbReference type="GO" id="GO:0005886">
    <property type="term" value="C:plasma membrane"/>
    <property type="evidence" value="ECO:0007669"/>
    <property type="project" value="UniProtKB-SubCell"/>
</dbReference>
<dbReference type="PANTHER" id="PTHR33362">
    <property type="entry name" value="SIALIC ACID TRAP TRANSPORTER PERMEASE PROTEIN SIAT-RELATED"/>
    <property type="match status" value="1"/>
</dbReference>
<feature type="transmembrane region" description="Helical" evidence="7">
    <location>
        <begin position="356"/>
        <end position="376"/>
    </location>
</feature>
<evidence type="ECO:0000256" key="7">
    <source>
        <dbReference type="SAM" id="Phobius"/>
    </source>
</evidence>
<evidence type="ECO:0000313" key="10">
    <source>
        <dbReference type="Proteomes" id="UP000280960"/>
    </source>
</evidence>
<feature type="transmembrane region" description="Helical" evidence="7">
    <location>
        <begin position="55"/>
        <end position="72"/>
    </location>
</feature>
<evidence type="ECO:0000256" key="6">
    <source>
        <dbReference type="ARBA" id="ARBA00023136"/>
    </source>
</evidence>
<dbReference type="RefSeq" id="WP_122014056.1">
    <property type="nucleotide sequence ID" value="NZ_CP033169.1"/>
</dbReference>
<organism evidence="9 10">
    <name type="scientific">Biomaibacter acetigenes</name>
    <dbReference type="NCBI Taxonomy" id="2316383"/>
    <lineage>
        <taxon>Bacteria</taxon>
        <taxon>Bacillati</taxon>
        <taxon>Bacillota</taxon>
        <taxon>Clostridia</taxon>
        <taxon>Thermosediminibacterales</taxon>
        <taxon>Tepidanaerobacteraceae</taxon>
        <taxon>Biomaibacter</taxon>
    </lineage>
</organism>
<sequence length="426" mass="44780">MSFTVGLLFISFAVFLILNIPIAVALGLATGAAVLTSHMPLTLVVQRIFASNDNFPLMAIPFFMLAGSVMTQGGVSKRLVAFADALVGWLTGGLGIVATLAGMFFAAISGSSAATTAAIGPILFPEMEKRGYNREFAAAIVAAAGETGIIIPPSVTMVVYGVIAGVSIGDLFLGGFGPGILMGLSMAALIYFVSKRHNYGGTKWAGLANVGKTFAQSIWGLLMPIIILGGIYGGIFTPTEAAAVAVVYGLFVGFFIYKDLKLSDLPKIVEDSVKSTAVVMFIMDAAGLFSWIITSQQVPVMLANYFVSLTNNPTTILMLINILLLIVGCFLNASAAVTILAPILVPVVTQMGIDPVFFGVLMTVNLAIGTLTPPVGVDLFVATTIAKIPLERISRAILSFLVVLILDLIIITYVPGIVMWVPNMVK</sequence>
<proteinExistence type="predicted"/>
<evidence type="ECO:0000313" key="9">
    <source>
        <dbReference type="EMBL" id="AYO29671.1"/>
    </source>
</evidence>
<feature type="transmembrane region" description="Helical" evidence="7">
    <location>
        <begin position="175"/>
        <end position="193"/>
    </location>
</feature>
<feature type="transmembrane region" description="Helical" evidence="7">
    <location>
        <begin position="136"/>
        <end position="163"/>
    </location>
</feature>
<feature type="domain" description="TRAP C4-dicarboxylate transport system permease DctM subunit" evidence="8">
    <location>
        <begin position="9"/>
        <end position="417"/>
    </location>
</feature>
<feature type="transmembrane region" description="Helical" evidence="7">
    <location>
        <begin position="277"/>
        <end position="296"/>
    </location>
</feature>
<reference evidence="9 10" key="1">
    <citation type="submission" date="2018-10" db="EMBL/GenBank/DDBJ databases">
        <authorList>
            <person name="Zhang X."/>
        </authorList>
    </citation>
    <scope>NUCLEOTIDE SEQUENCE [LARGE SCALE GENOMIC DNA]</scope>
    <source>
        <strain evidence="9 10">SK-G1</strain>
    </source>
</reference>
<keyword evidence="4 7" id="KW-0812">Transmembrane</keyword>
<dbReference type="EMBL" id="CP033169">
    <property type="protein sequence ID" value="AYO29671.1"/>
    <property type="molecule type" value="Genomic_DNA"/>
</dbReference>